<keyword evidence="3" id="KW-1185">Reference proteome</keyword>
<dbReference type="RefSeq" id="WP_262599705.1">
    <property type="nucleotide sequence ID" value="NZ_CP103300.1"/>
</dbReference>
<dbReference type="SUPFAM" id="SSF81606">
    <property type="entry name" value="PP2C-like"/>
    <property type="match status" value="1"/>
</dbReference>
<feature type="domain" description="PPM-type phosphatase" evidence="1">
    <location>
        <begin position="356"/>
        <end position="642"/>
    </location>
</feature>
<evidence type="ECO:0000313" key="3">
    <source>
        <dbReference type="Proteomes" id="UP001163255"/>
    </source>
</evidence>
<evidence type="ECO:0000259" key="1">
    <source>
        <dbReference type="PROSITE" id="PS51746"/>
    </source>
</evidence>
<gene>
    <name evidence="2" type="ORF">NX720_04580</name>
</gene>
<dbReference type="Gene3D" id="3.60.40.10">
    <property type="entry name" value="PPM-type phosphatase domain"/>
    <property type="match status" value="1"/>
</dbReference>
<dbReference type="PANTHER" id="PTHR47992">
    <property type="entry name" value="PROTEIN PHOSPHATASE"/>
    <property type="match status" value="1"/>
</dbReference>
<dbReference type="Proteomes" id="UP001163255">
    <property type="component" value="Chromosome"/>
</dbReference>
<evidence type="ECO:0000313" key="2">
    <source>
        <dbReference type="EMBL" id="UYM17205.1"/>
    </source>
</evidence>
<sequence length="649" mass="70813">MTTGNDGVASGSYPNLYDFCTKIRAYAESHHSEDPLGLSSGGELLSKSEFDKKYGATDSWSGWALAKVKTVTDTQGLTFNQYQENLVSCINNYATATQLNERGISAATVSDFSGSGLRPLACNFEDSARKPFLPNVRPYTQNRSDNNAISYLPDIREGDYKNLMVFLEKKMSGEFAGDFSDDHSRRALFQELCSISSARVKELAIRKSGSYRDDQTESALLNQLTSELRAKRKRALATPLTAQDSALPDSENLFKPANSNGKAFTTCKEQLNFTGSMRSLGVTPEDLRDMDYEVTVDKDALNAELAENREKAAAQDKDKETTGHYEKFQQLLEGKLEFRTPAYGYEIQYIPQDMSSTGIAGAGGDISHDMEDLATAFVRHGTIAGQWVPVKMTAVLDGHSSKNDNSAARKTAQYLPSAAINRLESHNIDQLTKVGLVSAFQAMATDLDRKEDYKSGGTTLNLATGVGQYLCIVNVGDSRAIYVNPQKAPSETGGFIQLSEDAEITGNSNARYDKQALERGGEVTELQKKPGEFRIKTRHPTHDGDKGIGCASSIGDHIYDGAVCPRAVVTLFDQSELSPEGYIIQMSDGMTKVATTEQMARLVHKLVNENNAIAPNKIAASLRDHAALCRPGDDLMVVVTPVKALLQGD</sequence>
<dbReference type="PROSITE" id="PS51746">
    <property type="entry name" value="PPM_2"/>
    <property type="match status" value="1"/>
</dbReference>
<proteinExistence type="predicted"/>
<protein>
    <recommendedName>
        <fullName evidence="1">PPM-type phosphatase domain-containing protein</fullName>
    </recommendedName>
</protein>
<dbReference type="EMBL" id="CP103300">
    <property type="protein sequence ID" value="UYM17205.1"/>
    <property type="molecule type" value="Genomic_DNA"/>
</dbReference>
<dbReference type="SMART" id="SM00332">
    <property type="entry name" value="PP2Cc"/>
    <property type="match status" value="1"/>
</dbReference>
<dbReference type="InterPro" id="IPR001932">
    <property type="entry name" value="PPM-type_phosphatase-like_dom"/>
</dbReference>
<accession>A0ABY6GX14</accession>
<dbReference type="InterPro" id="IPR015655">
    <property type="entry name" value="PP2C"/>
</dbReference>
<name>A0ABY6GX14_9GAMM</name>
<reference evidence="2" key="1">
    <citation type="submission" date="2022-10" db="EMBL/GenBank/DDBJ databases">
        <title>Completed Genome Sequence of two octocoral isolated bacterium, Endozoicomonas euniceicola EF212T and Endozoicomonas gorgoniicola PS125T.</title>
        <authorList>
            <person name="Chiou Y.-J."/>
            <person name="Chen Y.-H."/>
        </authorList>
    </citation>
    <scope>NUCLEOTIDE SEQUENCE</scope>
    <source>
        <strain evidence="2">EF212</strain>
    </source>
</reference>
<organism evidence="2 3">
    <name type="scientific">Endozoicomonas euniceicola</name>
    <dbReference type="NCBI Taxonomy" id="1234143"/>
    <lineage>
        <taxon>Bacteria</taxon>
        <taxon>Pseudomonadati</taxon>
        <taxon>Pseudomonadota</taxon>
        <taxon>Gammaproteobacteria</taxon>
        <taxon>Oceanospirillales</taxon>
        <taxon>Endozoicomonadaceae</taxon>
        <taxon>Endozoicomonas</taxon>
    </lineage>
</organism>
<dbReference type="InterPro" id="IPR036457">
    <property type="entry name" value="PPM-type-like_dom_sf"/>
</dbReference>